<evidence type="ECO:0000259" key="1">
    <source>
        <dbReference type="Pfam" id="PF02737"/>
    </source>
</evidence>
<evidence type="ECO:0000313" key="3">
    <source>
        <dbReference type="Proteomes" id="UP001527882"/>
    </source>
</evidence>
<protein>
    <submittedName>
        <fullName evidence="2">3-hydroxyacyl-CoA dehydrogenase NAD-binding domain-containing protein</fullName>
    </submittedName>
</protein>
<reference evidence="2 3" key="1">
    <citation type="submission" date="2022-12" db="EMBL/GenBank/DDBJ databases">
        <title>Draft genome sequence of Paenibacillus sp. dW9.</title>
        <authorList>
            <person name="Choi E.-W."/>
            <person name="Kim D.-U."/>
        </authorList>
    </citation>
    <scope>NUCLEOTIDE SEQUENCE [LARGE SCALE GENOMIC DNA]</scope>
    <source>
        <strain evidence="3">dW9</strain>
    </source>
</reference>
<feature type="domain" description="3-hydroxyacyl-CoA dehydrogenase NAD binding" evidence="1">
    <location>
        <begin position="6"/>
        <end position="47"/>
    </location>
</feature>
<dbReference type="EMBL" id="JAQAGZ010000026">
    <property type="protein sequence ID" value="MCZ8516735.1"/>
    <property type="molecule type" value="Genomic_DNA"/>
</dbReference>
<evidence type="ECO:0000313" key="2">
    <source>
        <dbReference type="EMBL" id="MCZ8516735.1"/>
    </source>
</evidence>
<sequence length="49" mass="5232">MDFKRIGVVGAGTMGCGIAELLAIKGLEVFLSDISTSKLEQSLKLFETN</sequence>
<name>A0ABT4QIM8_9BACL</name>
<dbReference type="PROSITE" id="PS51257">
    <property type="entry name" value="PROKAR_LIPOPROTEIN"/>
    <property type="match status" value="1"/>
</dbReference>
<organism evidence="2 3">
    <name type="scientific">Paenibacillus gyeongsangnamensis</name>
    <dbReference type="NCBI Taxonomy" id="3388067"/>
    <lineage>
        <taxon>Bacteria</taxon>
        <taxon>Bacillati</taxon>
        <taxon>Bacillota</taxon>
        <taxon>Bacilli</taxon>
        <taxon>Bacillales</taxon>
        <taxon>Paenibacillaceae</taxon>
        <taxon>Paenibacillus</taxon>
    </lineage>
</organism>
<dbReference type="RefSeq" id="WP_269885266.1">
    <property type="nucleotide sequence ID" value="NZ_JAQAGZ010000026.1"/>
</dbReference>
<accession>A0ABT4QIM8</accession>
<comment type="caution">
    <text evidence="2">The sequence shown here is derived from an EMBL/GenBank/DDBJ whole genome shotgun (WGS) entry which is preliminary data.</text>
</comment>
<gene>
    <name evidence="2" type="ORF">O9H85_31095</name>
</gene>
<dbReference type="Gene3D" id="3.40.50.720">
    <property type="entry name" value="NAD(P)-binding Rossmann-like Domain"/>
    <property type="match status" value="1"/>
</dbReference>
<dbReference type="SUPFAM" id="SSF51735">
    <property type="entry name" value="NAD(P)-binding Rossmann-fold domains"/>
    <property type="match status" value="1"/>
</dbReference>
<keyword evidence="3" id="KW-1185">Reference proteome</keyword>
<proteinExistence type="predicted"/>
<dbReference type="Proteomes" id="UP001527882">
    <property type="component" value="Unassembled WGS sequence"/>
</dbReference>
<dbReference type="InterPro" id="IPR006176">
    <property type="entry name" value="3-OHacyl-CoA_DH_NAD-bd"/>
</dbReference>
<dbReference type="Pfam" id="PF02737">
    <property type="entry name" value="3HCDH_N"/>
    <property type="match status" value="1"/>
</dbReference>
<dbReference type="InterPro" id="IPR036291">
    <property type="entry name" value="NAD(P)-bd_dom_sf"/>
</dbReference>